<protein>
    <recommendedName>
        <fullName evidence="6">rRNA biogenesis protein RRP5</fullName>
    </recommendedName>
</protein>
<dbReference type="Pfam" id="PF23231">
    <property type="entry name" value="HAT_Syf1_CNRKL1_C"/>
    <property type="match status" value="1"/>
</dbReference>
<dbReference type="InParanoid" id="E2BA44"/>
<gene>
    <name evidence="9" type="ORF">EAI_00391</name>
</gene>
<keyword evidence="3" id="KW-0698">rRNA processing</keyword>
<evidence type="ECO:0000313" key="9">
    <source>
        <dbReference type="EMBL" id="EFN87453.1"/>
    </source>
</evidence>
<evidence type="ECO:0000256" key="1">
    <source>
        <dbReference type="ARBA" id="ARBA00004604"/>
    </source>
</evidence>
<dbReference type="PROSITE" id="PS50126">
    <property type="entry name" value="S1"/>
    <property type="match status" value="6"/>
</dbReference>
<name>E2BA44_HARSA</name>
<evidence type="ECO:0000256" key="3">
    <source>
        <dbReference type="ARBA" id="ARBA00022552"/>
    </source>
</evidence>
<feature type="region of interest" description="Disordered" evidence="7">
    <location>
        <begin position="910"/>
        <end position="1117"/>
    </location>
</feature>
<feature type="domain" description="S1 motif" evidence="8">
    <location>
        <begin position="628"/>
        <end position="694"/>
    </location>
</feature>
<dbReference type="SMART" id="SM00316">
    <property type="entry name" value="S1"/>
    <property type="match status" value="8"/>
</dbReference>
<dbReference type="InterPro" id="IPR048059">
    <property type="entry name" value="Rrp5_S1_rpt_hs1_sc1"/>
</dbReference>
<evidence type="ECO:0000256" key="2">
    <source>
        <dbReference type="ARBA" id="ARBA00022517"/>
    </source>
</evidence>
<dbReference type="OrthoDB" id="412781at2759"/>
<evidence type="ECO:0000256" key="4">
    <source>
        <dbReference type="ARBA" id="ARBA00022737"/>
    </source>
</evidence>
<organism evidence="10">
    <name type="scientific">Harpegnathos saltator</name>
    <name type="common">Jerdon's jumping ant</name>
    <dbReference type="NCBI Taxonomy" id="610380"/>
    <lineage>
        <taxon>Eukaryota</taxon>
        <taxon>Metazoa</taxon>
        <taxon>Ecdysozoa</taxon>
        <taxon>Arthropoda</taxon>
        <taxon>Hexapoda</taxon>
        <taxon>Insecta</taxon>
        <taxon>Pterygota</taxon>
        <taxon>Neoptera</taxon>
        <taxon>Endopterygota</taxon>
        <taxon>Hymenoptera</taxon>
        <taxon>Apocrita</taxon>
        <taxon>Aculeata</taxon>
        <taxon>Formicoidea</taxon>
        <taxon>Formicidae</taxon>
        <taxon>Ponerinae</taxon>
        <taxon>Ponerini</taxon>
        <taxon>Harpegnathos</taxon>
    </lineage>
</organism>
<keyword evidence="5" id="KW-0539">Nucleus</keyword>
<evidence type="ECO:0000259" key="8">
    <source>
        <dbReference type="PROSITE" id="PS50126"/>
    </source>
</evidence>
<dbReference type="InterPro" id="IPR045209">
    <property type="entry name" value="Rrp5"/>
</dbReference>
<dbReference type="Pfam" id="PF00575">
    <property type="entry name" value="S1"/>
    <property type="match status" value="1"/>
</dbReference>
<feature type="compositionally biased region" description="Polar residues" evidence="7">
    <location>
        <begin position="924"/>
        <end position="935"/>
    </location>
</feature>
<dbReference type="SUPFAM" id="SSF50249">
    <property type="entry name" value="Nucleic acid-binding proteins"/>
    <property type="match status" value="6"/>
</dbReference>
<dbReference type="EMBL" id="GL446664">
    <property type="protein sequence ID" value="EFN87453.1"/>
    <property type="molecule type" value="Genomic_DNA"/>
</dbReference>
<dbReference type="Gene3D" id="2.40.50.140">
    <property type="entry name" value="Nucleic acid-binding proteins"/>
    <property type="match status" value="4"/>
</dbReference>
<dbReference type="InterPro" id="IPR003029">
    <property type="entry name" value="S1_domain"/>
</dbReference>
<sequence>TVERLSNATICEGMIILCRISEITEYELIISIPGGLLGCVKLTDLSEPYTDLLQDIIHTKDVQSDEFKSLSELYNLGDYVVCYVKKIDSDGKWLYNLSLEPQLINQNVNNTNLVTGTKIVCTVKSIEDHGYVIDTGIANVRAFLASKYVSEEKKYFPGNQIMCVIKEIKTVDQVSILTLSAKRKTVNKVSTHDIESLDALMPGTKLSLRITRTLSNGLQVTFGKNNVGYLNRIYLDSPLSTYVNDTEVTGTLLYIMPTVKFAYFSLPTDASDEDSLPIGGVIRKAKVLYRESNGIIFKLTKSNLRGFVSLHRTDVPITKISTVFQPGSVHKCKMISYNWMEHLYVCSMEREILEQKYYSLTDLQTGDTVTVKLTKVDTKSGFVQVQVGKICGFVGPEHVSDSGLSGLNKLKDGDSVEARVLNVNTDKRNVRFTLKQSLIKSKLPVLQDICEARCGQEYHGTIIKINKYGLLVRFYGDVKGWVPRSVLDSNTSDMNWNHTIGQTVTVLIDSIEKEEGKMKLRIITGEQKQQQSHNMKVGELIEGTVVESSLEGIHLRICKTNDSEGVVSGFLPAGHMSPCLEIGALLASKCTPGDTISAYVFSMQPSVIMSRTYMTQGEYRSFDKLKVGDCIPCTIRDITKDGVKVILPIEDYSTFGYVSYKNISNFKRLYIDQILFVKITAINKREKQLTLSMSLKELWDSPVEHGAKMLSAVDVLSLYLNKLSELATNVFYKNKPISSVTLGQKVTGEIERITKYGLVLRLKDNLMGVVGKDHYTSEHKVGDKVFGTILWKNYIHDLVDVSLLPKIVNGISSKQKTLPQLPDTLVLRGQIMMITNWFLLVLVKRHGSGYLVALPVRRHLNDLTPNLKPYTVHAKIRLYVIMKRNECDIIPIGMLKSAFETPNATTVAQSATGANEKQLKRKACTQQDAASSRTSRTAKRPKRNDDDEQAANNDVADKGKLKAQANNTDQSKAVWPKESEAKKLMKTTAGRDSNAKKKRNRKEDKAAEEQTRVKNIDDISEADEAPSDESEQPTNKLSNTEKPHLPEVPFNWDHEPDSNRAVAVSETSSDEEEQSTGEPEQKKKKLSSAERREQERQKEHEIRQQEKNNRLAGNHAPNSIDEFEKLVLSSPNSALVWTKYMAYNLQATIDKSRAVARRAIQTINFQEEQQLLKVWKAWLNMEAKFGTRESLNDVFQEAVRRADDLKVYTHMLNVFLDMGERTELEKLIDVMTHKFKEKPEMWVDCGAALLKIGLKDKSWHIMQRALKSLRTFQHVNLVVQFALLENKLGDKERAHMLFEEILKTYPKRIDVWFTYVDCLVKTEDIDLARKVLKEALCMKLPLKKMKMLFKKYVRFEEAYGTAEDLNRLEQMVINFVENQCSKEST</sequence>
<dbReference type="SMART" id="SM00386">
    <property type="entry name" value="HAT"/>
    <property type="match status" value="5"/>
</dbReference>
<dbReference type="CDD" id="cd05693">
    <property type="entry name" value="S1_Rrp5_repeat_hs1_sc1"/>
    <property type="match status" value="1"/>
</dbReference>
<dbReference type="FunCoup" id="E2BA44">
    <property type="interactions" value="2186"/>
</dbReference>
<dbReference type="GO" id="GO:0003723">
    <property type="term" value="F:RNA binding"/>
    <property type="evidence" value="ECO:0007669"/>
    <property type="project" value="TreeGrafter"/>
</dbReference>
<dbReference type="InterPro" id="IPR003107">
    <property type="entry name" value="HAT"/>
</dbReference>
<feature type="domain" description="S1 motif" evidence="8">
    <location>
        <begin position="455"/>
        <end position="523"/>
    </location>
</feature>
<dbReference type="STRING" id="610380.E2BA44"/>
<evidence type="ECO:0000313" key="10">
    <source>
        <dbReference type="Proteomes" id="UP000008237"/>
    </source>
</evidence>
<dbReference type="Proteomes" id="UP000008237">
    <property type="component" value="Unassembled WGS sequence"/>
</dbReference>
<evidence type="ECO:0000256" key="7">
    <source>
        <dbReference type="SAM" id="MobiDB-lite"/>
    </source>
</evidence>
<feature type="domain" description="S1 motif" evidence="8">
    <location>
        <begin position="13"/>
        <end position="100"/>
    </location>
</feature>
<dbReference type="GO" id="GO:0032040">
    <property type="term" value="C:small-subunit processome"/>
    <property type="evidence" value="ECO:0007669"/>
    <property type="project" value="TreeGrafter"/>
</dbReference>
<dbReference type="FunFam" id="2.40.50.140:FF:000196">
    <property type="entry name" value="rRNA biogenesis protein RRP5"/>
    <property type="match status" value="1"/>
</dbReference>
<dbReference type="SUPFAM" id="SSF48452">
    <property type="entry name" value="TPR-like"/>
    <property type="match status" value="2"/>
</dbReference>
<dbReference type="InterPro" id="IPR055430">
    <property type="entry name" value="HAT_Syf1_CNRKL1_C"/>
</dbReference>
<proteinExistence type="predicted"/>
<dbReference type="PANTHER" id="PTHR23270:SF10">
    <property type="entry name" value="PROTEIN RRP5 HOMOLOG"/>
    <property type="match status" value="1"/>
</dbReference>
<keyword evidence="10" id="KW-1185">Reference proteome</keyword>
<feature type="non-terminal residue" evidence="9">
    <location>
        <position position="1"/>
    </location>
</feature>
<dbReference type="InterPro" id="IPR011990">
    <property type="entry name" value="TPR-like_helical_dom_sf"/>
</dbReference>
<feature type="compositionally biased region" description="Basic and acidic residues" evidence="7">
    <location>
        <begin position="1087"/>
        <end position="1109"/>
    </location>
</feature>
<dbReference type="PANTHER" id="PTHR23270">
    <property type="entry name" value="PROGRAMMED CELL DEATH PROTEIN 11 PRE-RRNA PROCESSING PROTEIN RRP5"/>
    <property type="match status" value="1"/>
</dbReference>
<feature type="compositionally biased region" description="Acidic residues" evidence="7">
    <location>
        <begin position="1018"/>
        <end position="1031"/>
    </location>
</feature>
<dbReference type="OMA" id="EAACIMQ"/>
<dbReference type="GO" id="GO:0006364">
    <property type="term" value="P:rRNA processing"/>
    <property type="evidence" value="ECO:0007669"/>
    <property type="project" value="UniProtKB-KW"/>
</dbReference>
<dbReference type="Gene3D" id="1.25.40.10">
    <property type="entry name" value="Tetratricopeptide repeat domain"/>
    <property type="match status" value="1"/>
</dbReference>
<accession>E2BA44</accession>
<feature type="domain" description="S1 motif" evidence="8">
    <location>
        <begin position="743"/>
        <end position="804"/>
    </location>
</feature>
<keyword evidence="4" id="KW-0677">Repeat</keyword>
<feature type="compositionally biased region" description="Basic and acidic residues" evidence="7">
    <location>
        <begin position="1001"/>
        <end position="1017"/>
    </location>
</feature>
<keyword evidence="2" id="KW-0690">Ribosome biogenesis</keyword>
<comment type="subcellular location">
    <subcellularLocation>
        <location evidence="1">Nucleus</location>
        <location evidence="1">Nucleolus</location>
    </subcellularLocation>
</comment>
<evidence type="ECO:0000256" key="5">
    <source>
        <dbReference type="ARBA" id="ARBA00023242"/>
    </source>
</evidence>
<dbReference type="InterPro" id="IPR012340">
    <property type="entry name" value="NA-bd_OB-fold"/>
</dbReference>
<feature type="domain" description="S1 motif" evidence="8">
    <location>
        <begin position="366"/>
        <end position="435"/>
    </location>
</feature>
<reference evidence="9 10" key="1">
    <citation type="journal article" date="2010" name="Science">
        <title>Genomic comparison of the ants Camponotus floridanus and Harpegnathos saltator.</title>
        <authorList>
            <person name="Bonasio R."/>
            <person name="Zhang G."/>
            <person name="Ye C."/>
            <person name="Mutti N.S."/>
            <person name="Fang X."/>
            <person name="Qin N."/>
            <person name="Donahue G."/>
            <person name="Yang P."/>
            <person name="Li Q."/>
            <person name="Li C."/>
            <person name="Zhang P."/>
            <person name="Huang Z."/>
            <person name="Berger S.L."/>
            <person name="Reinberg D."/>
            <person name="Wang J."/>
            <person name="Liebig J."/>
        </authorList>
    </citation>
    <scope>NUCLEOTIDE SEQUENCE [LARGE SCALE GENOMIC DNA]</scope>
    <source>
        <strain evidence="9 10">R22 G/1</strain>
    </source>
</reference>
<evidence type="ECO:0000256" key="6">
    <source>
        <dbReference type="ARBA" id="ARBA00073619"/>
    </source>
</evidence>
<feature type="domain" description="S1 motif" evidence="8">
    <location>
        <begin position="111"/>
        <end position="182"/>
    </location>
</feature>